<protein>
    <recommendedName>
        <fullName evidence="7">G-protein coupled receptors family 1 profile domain-containing protein</fullName>
    </recommendedName>
</protein>
<dbReference type="PROSITE" id="PS50262">
    <property type="entry name" value="G_PROTEIN_RECEP_F1_2"/>
    <property type="match status" value="1"/>
</dbReference>
<dbReference type="Gene3D" id="1.20.1070.10">
    <property type="entry name" value="Rhodopsin 7-helix transmembrane proteins"/>
    <property type="match status" value="1"/>
</dbReference>
<evidence type="ECO:0000256" key="3">
    <source>
        <dbReference type="ARBA" id="ARBA00022692"/>
    </source>
</evidence>
<dbReference type="PANTHER" id="PTHR22750">
    <property type="entry name" value="G-PROTEIN COUPLED RECEPTOR"/>
    <property type="match status" value="1"/>
</dbReference>
<evidence type="ECO:0000259" key="7">
    <source>
        <dbReference type="PROSITE" id="PS50262"/>
    </source>
</evidence>
<sequence>MFAIYIHISIIVRKHQASRRWFNRHSRRYDMTGARSDHQKQFDRNLKAIWTSLLILSTYIICFMPAVLHFYLICYDCYFKFDAVGTKNLIVSSSITNFLLIAKYLLNPLIYASRMQEIRAATRQMNADCRRKLCRCSSSDHLSRTGNSLADTTQRFSVFSSSSRRNHTGLSSIHLRNGFEPKKSEATEL</sequence>
<keyword evidence="5 6" id="KW-0472">Membrane</keyword>
<dbReference type="EMBL" id="JAWJWF010000045">
    <property type="protein sequence ID" value="KAK6627017.1"/>
    <property type="molecule type" value="Genomic_DNA"/>
</dbReference>
<keyword evidence="4 6" id="KW-1133">Transmembrane helix</keyword>
<evidence type="ECO:0000256" key="5">
    <source>
        <dbReference type="ARBA" id="ARBA00023136"/>
    </source>
</evidence>
<feature type="transmembrane region" description="Helical" evidence="6">
    <location>
        <begin position="88"/>
        <end position="106"/>
    </location>
</feature>
<evidence type="ECO:0000313" key="9">
    <source>
        <dbReference type="Proteomes" id="UP001359485"/>
    </source>
</evidence>
<evidence type="ECO:0000256" key="6">
    <source>
        <dbReference type="SAM" id="Phobius"/>
    </source>
</evidence>
<evidence type="ECO:0000256" key="4">
    <source>
        <dbReference type="ARBA" id="ARBA00022989"/>
    </source>
</evidence>
<dbReference type="Proteomes" id="UP001359485">
    <property type="component" value="Unassembled WGS sequence"/>
</dbReference>
<comment type="subcellular location">
    <subcellularLocation>
        <location evidence="1">Cell membrane</location>
        <topology evidence="1">Multi-pass membrane protein</topology>
    </subcellularLocation>
</comment>
<dbReference type="InterPro" id="IPR017452">
    <property type="entry name" value="GPCR_Rhodpsn_7TM"/>
</dbReference>
<proteinExistence type="predicted"/>
<keyword evidence="2" id="KW-1003">Cell membrane</keyword>
<feature type="domain" description="G-protein coupled receptors family 1 profile" evidence="7">
    <location>
        <begin position="1"/>
        <end position="111"/>
    </location>
</feature>
<reference evidence="8 9" key="1">
    <citation type="submission" date="2023-09" db="EMBL/GenBank/DDBJ databases">
        <title>Genomes of two closely related lineages of the louse Polyplax serrata with different host specificities.</title>
        <authorList>
            <person name="Martinu J."/>
            <person name="Tarabai H."/>
            <person name="Stefka J."/>
            <person name="Hypsa V."/>
        </authorList>
    </citation>
    <scope>NUCLEOTIDE SEQUENCE [LARGE SCALE GENOMIC DNA]</scope>
    <source>
        <strain evidence="8">98ZLc_SE</strain>
    </source>
</reference>
<organism evidence="8 9">
    <name type="scientific">Polyplax serrata</name>
    <name type="common">Common mouse louse</name>
    <dbReference type="NCBI Taxonomy" id="468196"/>
    <lineage>
        <taxon>Eukaryota</taxon>
        <taxon>Metazoa</taxon>
        <taxon>Ecdysozoa</taxon>
        <taxon>Arthropoda</taxon>
        <taxon>Hexapoda</taxon>
        <taxon>Insecta</taxon>
        <taxon>Pterygota</taxon>
        <taxon>Neoptera</taxon>
        <taxon>Paraneoptera</taxon>
        <taxon>Psocodea</taxon>
        <taxon>Troctomorpha</taxon>
        <taxon>Phthiraptera</taxon>
        <taxon>Anoplura</taxon>
        <taxon>Polyplacidae</taxon>
        <taxon>Polyplax</taxon>
    </lineage>
</organism>
<name>A0ABR1AUJ4_POLSC</name>
<dbReference type="SUPFAM" id="SSF81321">
    <property type="entry name" value="Family A G protein-coupled receptor-like"/>
    <property type="match status" value="1"/>
</dbReference>
<evidence type="ECO:0000313" key="8">
    <source>
        <dbReference type="EMBL" id="KAK6627017.1"/>
    </source>
</evidence>
<feature type="transmembrane region" description="Helical" evidence="6">
    <location>
        <begin position="48"/>
        <end position="68"/>
    </location>
</feature>
<keyword evidence="9" id="KW-1185">Reference proteome</keyword>
<keyword evidence="3 6" id="KW-0812">Transmembrane</keyword>
<evidence type="ECO:0000256" key="2">
    <source>
        <dbReference type="ARBA" id="ARBA00022475"/>
    </source>
</evidence>
<accession>A0ABR1AUJ4</accession>
<comment type="caution">
    <text evidence="8">The sequence shown here is derived from an EMBL/GenBank/DDBJ whole genome shotgun (WGS) entry which is preliminary data.</text>
</comment>
<evidence type="ECO:0000256" key="1">
    <source>
        <dbReference type="ARBA" id="ARBA00004651"/>
    </source>
</evidence>
<gene>
    <name evidence="8" type="ORF">RUM44_009494</name>
</gene>